<dbReference type="Gene3D" id="3.65.10.20">
    <property type="entry name" value="RNA 3'-terminal phosphate cyclase domain"/>
    <property type="match status" value="1"/>
</dbReference>
<keyword evidence="8" id="KW-1185">Reference proteome</keyword>
<dbReference type="InterPro" id="IPR020719">
    <property type="entry name" value="RNA3'_term_phos_cycl-like_CS"/>
</dbReference>
<gene>
    <name evidence="7" type="ORF">DIABBA_LOCUS11690</name>
</gene>
<dbReference type="GO" id="GO:0000479">
    <property type="term" value="P:endonucleolytic cleavage of tricistronic rRNA transcript (SSU-rRNA, 5.8S rRNA, LSU-rRNA)"/>
    <property type="evidence" value="ECO:0007669"/>
    <property type="project" value="TreeGrafter"/>
</dbReference>
<feature type="domain" description="RNA 3'-terminal phosphate cyclase" evidence="5">
    <location>
        <begin position="10"/>
        <end position="368"/>
    </location>
</feature>
<dbReference type="CDD" id="cd00875">
    <property type="entry name" value="RNA_Cyclase_Class_I"/>
    <property type="match status" value="1"/>
</dbReference>
<dbReference type="InterPro" id="IPR013792">
    <property type="entry name" value="RNA3'P_cycl/enolpyr_Trfase_a/b"/>
</dbReference>
<dbReference type="InterPro" id="IPR016443">
    <property type="entry name" value="RNA3'_term_phos_cyc_type_2"/>
</dbReference>
<dbReference type="InterPro" id="IPR037136">
    <property type="entry name" value="RNA3'_phos_cyclase_dom_sf"/>
</dbReference>
<dbReference type="Gene3D" id="3.30.360.20">
    <property type="entry name" value="RNA 3'-terminal phosphate cyclase, insert domain"/>
    <property type="match status" value="1"/>
</dbReference>
<evidence type="ECO:0000256" key="4">
    <source>
        <dbReference type="ARBA" id="ARBA00023242"/>
    </source>
</evidence>
<dbReference type="PIRSF" id="PIRSF005378">
    <property type="entry name" value="RNA3'_term_phos_cycl_euk"/>
    <property type="match status" value="1"/>
</dbReference>
<reference evidence="7" key="1">
    <citation type="submission" date="2022-01" db="EMBL/GenBank/DDBJ databases">
        <authorList>
            <person name="King R."/>
        </authorList>
    </citation>
    <scope>NUCLEOTIDE SEQUENCE</scope>
</reference>
<evidence type="ECO:0000259" key="6">
    <source>
        <dbReference type="Pfam" id="PF05189"/>
    </source>
</evidence>
<name>A0A9N9T887_DIABA</name>
<dbReference type="GO" id="GO:0005730">
    <property type="term" value="C:nucleolus"/>
    <property type="evidence" value="ECO:0007669"/>
    <property type="project" value="UniProtKB-SubCell"/>
</dbReference>
<dbReference type="NCBIfam" id="TIGR03400">
    <property type="entry name" value="18S_RNA_Rcl1p"/>
    <property type="match status" value="1"/>
</dbReference>
<dbReference type="PROSITE" id="PS01287">
    <property type="entry name" value="RTC"/>
    <property type="match status" value="1"/>
</dbReference>
<dbReference type="PANTHER" id="PTHR11096">
    <property type="entry name" value="RNA 3' TERMINAL PHOSPHATE CYCLASE"/>
    <property type="match status" value="1"/>
</dbReference>
<dbReference type="Pfam" id="PF01137">
    <property type="entry name" value="RTC"/>
    <property type="match status" value="1"/>
</dbReference>
<feature type="domain" description="RNA 3'-terminal phosphate cyclase insert" evidence="6">
    <location>
        <begin position="185"/>
        <end position="315"/>
    </location>
</feature>
<comment type="subcellular location">
    <subcellularLocation>
        <location evidence="1">Nucleus</location>
        <location evidence="1">Nucleolus</location>
    </subcellularLocation>
</comment>
<dbReference type="PANTHER" id="PTHR11096:SF1">
    <property type="entry name" value="RNA 3'-TERMINAL PHOSPHATE CYCLASE-LIKE PROTEIN"/>
    <property type="match status" value="1"/>
</dbReference>
<dbReference type="GO" id="GO:0004521">
    <property type="term" value="F:RNA endonuclease activity"/>
    <property type="evidence" value="ECO:0007669"/>
    <property type="project" value="TreeGrafter"/>
</dbReference>
<dbReference type="EMBL" id="OU898283">
    <property type="protein sequence ID" value="CAG9838875.1"/>
    <property type="molecule type" value="Genomic_DNA"/>
</dbReference>
<evidence type="ECO:0000313" key="7">
    <source>
        <dbReference type="EMBL" id="CAG9838875.1"/>
    </source>
</evidence>
<dbReference type="AlphaFoldDB" id="A0A9N9T887"/>
<evidence type="ECO:0008006" key="9">
    <source>
        <dbReference type="Google" id="ProtNLM"/>
    </source>
</evidence>
<keyword evidence="4" id="KW-0539">Nucleus</keyword>
<dbReference type="Proteomes" id="UP001153709">
    <property type="component" value="Chromosome 8"/>
</dbReference>
<evidence type="ECO:0000256" key="2">
    <source>
        <dbReference type="ARBA" id="ARBA00007089"/>
    </source>
</evidence>
<dbReference type="SUPFAM" id="SSF55205">
    <property type="entry name" value="EPT/RTPC-like"/>
    <property type="match status" value="1"/>
</dbReference>
<comment type="similarity">
    <text evidence="2">Belongs to the RNA 3'-terminal cyclase family. Type 2 subfamily.</text>
</comment>
<dbReference type="InterPro" id="IPR036553">
    <property type="entry name" value="RPTC_insert"/>
</dbReference>
<evidence type="ECO:0000259" key="5">
    <source>
        <dbReference type="Pfam" id="PF01137"/>
    </source>
</evidence>
<proteinExistence type="inferred from homology"/>
<evidence type="ECO:0000313" key="8">
    <source>
        <dbReference type="Proteomes" id="UP001153709"/>
    </source>
</evidence>
<dbReference type="InterPro" id="IPR023797">
    <property type="entry name" value="RNA3'_phos_cyclase_dom"/>
</dbReference>
<dbReference type="OrthoDB" id="1911237at2759"/>
<keyword evidence="3" id="KW-0690">Ribosome biogenesis</keyword>
<accession>A0A9N9T887</accession>
<evidence type="ECO:0000256" key="3">
    <source>
        <dbReference type="ARBA" id="ARBA00022517"/>
    </source>
</evidence>
<dbReference type="InterPro" id="IPR000228">
    <property type="entry name" value="RNA3'_term_phos_cyc"/>
</dbReference>
<evidence type="ECO:0000256" key="1">
    <source>
        <dbReference type="ARBA" id="ARBA00004604"/>
    </source>
</evidence>
<dbReference type="Pfam" id="PF05189">
    <property type="entry name" value="RTC_insert"/>
    <property type="match status" value="1"/>
</dbReference>
<protein>
    <recommendedName>
        <fullName evidence="9">RNA 3'-terminal phosphate cyclase-like protein</fullName>
    </recommendedName>
</protein>
<dbReference type="InterPro" id="IPR013791">
    <property type="entry name" value="RNA3'-term_phos_cycl_insert"/>
</dbReference>
<sequence length="403" mass="44775">MPTKKGNTLLYKGSNYLRQRLILSVLSGKPVQISEIRIQEDEPGLKEFEVSLIRLLDKVTNGTVIELNETGTSLYFQPGLLYGGEIEHDCCTERAIGYYLEALVMFGIFCKQPLKAKLKGVTANNIDPSVDLIKTSMLQTLKRFVLDDDDLNLKISKRGLRPLGGGEVTFRCPVRKQTRPVQLLKNGMVKRIRGTAYALRVSPAIANRMVDKAKGVLLNFIPDIYINTDQCRGKQSGNSPGFGIHLVAETTEGVHYSAEQFLYYCIFIVVVCFINAELSLTSLFRLFHNHVANDEDPSIPEDLGVAAAHRLLYEIYLGGVVDSTSQSLAILCMALGDKDVSKLVTGPLSEYSIWFLRHLKDFFGVTFKLEPFVEEESSSGQGSSKVLLTSIGIGYTNISKRTM</sequence>
<organism evidence="7 8">
    <name type="scientific">Diabrotica balteata</name>
    <name type="common">Banded cucumber beetle</name>
    <dbReference type="NCBI Taxonomy" id="107213"/>
    <lineage>
        <taxon>Eukaryota</taxon>
        <taxon>Metazoa</taxon>
        <taxon>Ecdysozoa</taxon>
        <taxon>Arthropoda</taxon>
        <taxon>Hexapoda</taxon>
        <taxon>Insecta</taxon>
        <taxon>Pterygota</taxon>
        <taxon>Neoptera</taxon>
        <taxon>Endopterygota</taxon>
        <taxon>Coleoptera</taxon>
        <taxon>Polyphaga</taxon>
        <taxon>Cucujiformia</taxon>
        <taxon>Chrysomeloidea</taxon>
        <taxon>Chrysomelidae</taxon>
        <taxon>Galerucinae</taxon>
        <taxon>Diabroticina</taxon>
        <taxon>Diabroticites</taxon>
        <taxon>Diabrotica</taxon>
    </lineage>
</organism>